<dbReference type="Proteomes" id="UP000019586">
    <property type="component" value="Chromosome"/>
</dbReference>
<sequence>MPLQSSVFDRLFSRSRQKISKKFFPTRFASYPDRRLWQKKKSAPARIFTISSAKTFHKETKSGSNVS</sequence>
<protein>
    <submittedName>
        <fullName evidence="1">Uncharacterized protein</fullName>
    </submittedName>
</protein>
<name>W8UPC6_KLEPN</name>
<dbReference type="AlphaFoldDB" id="W8UPC6"/>
<organism evidence="1 2">
    <name type="scientific">Klebsiella pneumoniae 30684/NJST258_2</name>
    <dbReference type="NCBI Taxonomy" id="1420013"/>
    <lineage>
        <taxon>Bacteria</taxon>
        <taxon>Pseudomonadati</taxon>
        <taxon>Pseudomonadota</taxon>
        <taxon>Gammaproteobacteria</taxon>
        <taxon>Enterobacterales</taxon>
        <taxon>Enterobacteriaceae</taxon>
        <taxon>Klebsiella/Raoultella group</taxon>
        <taxon>Klebsiella</taxon>
        <taxon>Klebsiella pneumoniae complex</taxon>
    </lineage>
</organism>
<dbReference type="KEGG" id="kps:KPNJ2_00708"/>
<evidence type="ECO:0000313" key="2">
    <source>
        <dbReference type="Proteomes" id="UP000019586"/>
    </source>
</evidence>
<evidence type="ECO:0000313" key="1">
    <source>
        <dbReference type="EMBL" id="AHM77488.1"/>
    </source>
</evidence>
<reference evidence="1 2" key="1">
    <citation type="journal article" date="2014" name="Proc. Natl. Acad. Sci. U.S.A.">
        <title>Molecular dissection of the evolution of carbapenem-resistant multilocus sequence type 258 Klebsiella pneumoniae.</title>
        <authorList>
            <person name="Deleo F.R."/>
            <person name="Chen L."/>
            <person name="Porcella S.F."/>
            <person name="Martens C.A."/>
            <person name="Kobayashi S.D."/>
            <person name="Porter A.R."/>
            <person name="Chavda K.D."/>
            <person name="Jacobs M.R."/>
            <person name="Mathema B."/>
            <person name="Olsen R.J."/>
            <person name="Bonomo R.A."/>
            <person name="Musser J.M."/>
            <person name="Kreiswirth B.N."/>
        </authorList>
    </citation>
    <scope>NUCLEOTIDE SEQUENCE [LARGE SCALE GENOMIC DNA]</scope>
    <source>
        <strain evidence="1">30684/NJST258_2</strain>
    </source>
</reference>
<proteinExistence type="predicted"/>
<dbReference type="PATRIC" id="fig|1420013.3.peg.672"/>
<accession>W8UPC6</accession>
<dbReference type="HOGENOM" id="CLU_2916534_0_0_6"/>
<gene>
    <name evidence="1" type="ORF">KPNJ2_00708</name>
</gene>
<dbReference type="EMBL" id="CP006918">
    <property type="protein sequence ID" value="AHM77488.1"/>
    <property type="molecule type" value="Genomic_DNA"/>
</dbReference>